<dbReference type="EMBL" id="NSIT01000640">
    <property type="protein sequence ID" value="PJE77411.1"/>
    <property type="molecule type" value="Genomic_DNA"/>
</dbReference>
<reference evidence="2" key="1">
    <citation type="journal article" date="2017" name="Appl. Environ. Microbiol.">
        <title>Molecular characterization of an Endozoicomonas-like organism causing infection in king scallop Pecten maximus L.</title>
        <authorList>
            <person name="Cano I."/>
            <person name="van Aerle R."/>
            <person name="Ross S."/>
            <person name="Verner-Jeffreys D.W."/>
            <person name="Paley R.K."/>
            <person name="Rimmer G."/>
            <person name="Ryder D."/>
            <person name="Hooper P."/>
            <person name="Stone D."/>
            <person name="Feist S.W."/>
        </authorList>
    </citation>
    <scope>NUCLEOTIDE SEQUENCE</scope>
</reference>
<name>A0A2H9T2G1_9ZZZZ</name>
<dbReference type="Pfam" id="PF00665">
    <property type="entry name" value="rve"/>
    <property type="match status" value="1"/>
</dbReference>
<sequence length="296" mass="33664">MDLFEYGSRDYLVVVDYFSRYPEICLLENKTASTVIMHLKSILARHGIPETIMSDNMPFNSKEFKGFANAWDIDLVTSSPTYPKSNGLSERMVQTVKNMLRKSGEEESDPYTALLEYRNTPLSGLSYSPAELLMSRSLRSKIPVKNTMLMPKVAENAREQLTTRQEHQKFHYDKHAQCLPSLMPGDAVRMRVQKTWEPAVVQQRHTTPRSYVVQTPNGRSYRRNRNHLLKTPEEPPVIIGPDVDDDVKPTVTPNCKPTTNPAVTSTMNTQNALPDVKTTSSGRVVKEPGRFKDYVK</sequence>
<organism evidence="2">
    <name type="scientific">invertebrate metagenome</name>
    <dbReference type="NCBI Taxonomy" id="1711999"/>
    <lineage>
        <taxon>unclassified sequences</taxon>
        <taxon>metagenomes</taxon>
        <taxon>organismal metagenomes</taxon>
    </lineage>
</organism>
<dbReference type="AlphaFoldDB" id="A0A2H9T2G1"/>
<evidence type="ECO:0000259" key="1">
    <source>
        <dbReference type="PROSITE" id="PS50994"/>
    </source>
</evidence>
<dbReference type="InterPro" id="IPR050951">
    <property type="entry name" value="Retrovirus_Pol_polyprotein"/>
</dbReference>
<comment type="caution">
    <text evidence="2">The sequence shown here is derived from an EMBL/GenBank/DDBJ whole genome shotgun (WGS) entry which is preliminary data.</text>
</comment>
<dbReference type="InterPro" id="IPR001584">
    <property type="entry name" value="Integrase_cat-core"/>
</dbReference>
<accession>A0A2H9T2G1</accession>
<dbReference type="SUPFAM" id="SSF53098">
    <property type="entry name" value="Ribonuclease H-like"/>
    <property type="match status" value="1"/>
</dbReference>
<dbReference type="GO" id="GO:0015074">
    <property type="term" value="P:DNA integration"/>
    <property type="evidence" value="ECO:0007669"/>
    <property type="project" value="InterPro"/>
</dbReference>
<dbReference type="InterPro" id="IPR012337">
    <property type="entry name" value="RNaseH-like_sf"/>
</dbReference>
<dbReference type="PANTHER" id="PTHR37984">
    <property type="entry name" value="PROTEIN CBG26694"/>
    <property type="match status" value="1"/>
</dbReference>
<dbReference type="PANTHER" id="PTHR37984:SF7">
    <property type="entry name" value="INTEGRASE CATALYTIC DOMAIN-CONTAINING PROTEIN"/>
    <property type="match status" value="1"/>
</dbReference>
<protein>
    <recommendedName>
        <fullName evidence="1">Integrase catalytic domain-containing protein</fullName>
    </recommendedName>
</protein>
<feature type="domain" description="Integrase catalytic" evidence="1">
    <location>
        <begin position="1"/>
        <end position="151"/>
    </location>
</feature>
<gene>
    <name evidence="2" type="ORF">CI610_03666</name>
</gene>
<dbReference type="GO" id="GO:0003676">
    <property type="term" value="F:nucleic acid binding"/>
    <property type="evidence" value="ECO:0007669"/>
    <property type="project" value="InterPro"/>
</dbReference>
<dbReference type="Gene3D" id="3.30.420.10">
    <property type="entry name" value="Ribonuclease H-like superfamily/Ribonuclease H"/>
    <property type="match status" value="1"/>
</dbReference>
<proteinExistence type="predicted"/>
<evidence type="ECO:0000313" key="2">
    <source>
        <dbReference type="EMBL" id="PJE77411.1"/>
    </source>
</evidence>
<dbReference type="InterPro" id="IPR036397">
    <property type="entry name" value="RNaseH_sf"/>
</dbReference>
<dbReference type="PROSITE" id="PS50994">
    <property type="entry name" value="INTEGRASE"/>
    <property type="match status" value="1"/>
</dbReference>
<dbReference type="FunFam" id="3.30.420.10:FF:000063">
    <property type="entry name" value="Retrovirus-related Pol polyprotein from transposon 297-like Protein"/>
    <property type="match status" value="1"/>
</dbReference>